<keyword evidence="2" id="KW-1185">Reference proteome</keyword>
<proteinExistence type="predicted"/>
<name>A0AA42CNW9_9HYPH</name>
<evidence type="ECO:0000313" key="1">
    <source>
        <dbReference type="EMBL" id="MCW6509815.1"/>
    </source>
</evidence>
<evidence type="ECO:0000313" key="2">
    <source>
        <dbReference type="Proteomes" id="UP001165667"/>
    </source>
</evidence>
<dbReference type="AlphaFoldDB" id="A0AA42CNW9"/>
<protein>
    <submittedName>
        <fullName evidence="1">Uncharacterized protein</fullName>
    </submittedName>
</protein>
<comment type="caution">
    <text evidence="1">The sequence shown here is derived from an EMBL/GenBank/DDBJ whole genome shotgun (WGS) entry which is preliminary data.</text>
</comment>
<dbReference type="Proteomes" id="UP001165667">
    <property type="component" value="Unassembled WGS sequence"/>
</dbReference>
<sequence>MTDIHRIVGTLGLILAPLMWGGVVHAGDSSGNVINSDGEGVVQTALVGGGLLLWRPEMRIQLFAPATQMQVFEFGSMAGAAADELRIGEARIASAYLGILRYGEWPNVKRRPDDAINAAYEILNEPVTCRTAVARRPCKAVERYAQYEDELAKVDQRGGNGRGDPRRRLRMWGESKGRQAVAVALGNIHELERVDPKFLGFDLWTDFQVFGGARSASTGADPGTVVRVDSLGSGSSWVDLSYSASPYSIAILRIERPWFDRGVFSRYVWSTGKSGWLHRESSLADGVTCDLPLGCIPEWLIVSRKQGVGEVEYSLVGTVSDVSPSVPAAKYDQKSLGVEQVSRSSSFDELLNRLRDGSY</sequence>
<gene>
    <name evidence="1" type="ORF">M8523_17500</name>
</gene>
<dbReference type="EMBL" id="JAMOIM010000011">
    <property type="protein sequence ID" value="MCW6509815.1"/>
    <property type="molecule type" value="Genomic_DNA"/>
</dbReference>
<accession>A0AA42CNW9</accession>
<reference evidence="1" key="1">
    <citation type="submission" date="2022-05" db="EMBL/GenBank/DDBJ databases">
        <authorList>
            <person name="Pankratov T."/>
        </authorList>
    </citation>
    <scope>NUCLEOTIDE SEQUENCE</scope>
    <source>
        <strain evidence="1">BP6-180914</strain>
    </source>
</reference>
<dbReference type="RefSeq" id="WP_282586183.1">
    <property type="nucleotide sequence ID" value="NZ_JAMOIM010000011.1"/>
</dbReference>
<organism evidence="1 2">
    <name type="scientific">Lichenifustis flavocetrariae</name>
    <dbReference type="NCBI Taxonomy" id="2949735"/>
    <lineage>
        <taxon>Bacteria</taxon>
        <taxon>Pseudomonadati</taxon>
        <taxon>Pseudomonadota</taxon>
        <taxon>Alphaproteobacteria</taxon>
        <taxon>Hyphomicrobiales</taxon>
        <taxon>Lichenihabitantaceae</taxon>
        <taxon>Lichenifustis</taxon>
    </lineage>
</organism>